<dbReference type="NCBIfam" id="NF002965">
    <property type="entry name" value="PRK03636.1"/>
    <property type="match status" value="1"/>
</dbReference>
<accession>A0A378MH07</accession>
<dbReference type="AlphaFoldDB" id="A0A378MH07"/>
<dbReference type="OrthoDB" id="2155814at2"/>
<dbReference type="InterPro" id="IPR014957">
    <property type="entry name" value="IDEAL_dom"/>
</dbReference>
<comment type="similarity">
    <text evidence="1">Belongs to the UPF0302 family.</text>
</comment>
<dbReference type="SMART" id="SM00914">
    <property type="entry name" value="IDEAL"/>
    <property type="match status" value="1"/>
</dbReference>
<dbReference type="Gene3D" id="4.10.810.10">
    <property type="entry name" value="Virus Scaffolding Protein, Chain A"/>
    <property type="match status" value="1"/>
</dbReference>
<dbReference type="InterPro" id="IPR038091">
    <property type="entry name" value="UPF0302_N_sf"/>
</dbReference>
<dbReference type="Pfam" id="PF08858">
    <property type="entry name" value="IDEAL"/>
    <property type="match status" value="1"/>
</dbReference>
<dbReference type="Proteomes" id="UP000254879">
    <property type="component" value="Unassembled WGS sequence"/>
</dbReference>
<dbReference type="Gene3D" id="3.40.1530.30">
    <property type="entry name" value="Uncharacterised family UPF0302, N-terminal domain"/>
    <property type="match status" value="1"/>
</dbReference>
<dbReference type="PIRSF" id="PIRSF007165">
    <property type="entry name" value="UCP007165"/>
    <property type="match status" value="1"/>
</dbReference>
<evidence type="ECO:0000256" key="1">
    <source>
        <dbReference type="HAMAP-Rule" id="MF_00760"/>
    </source>
</evidence>
<gene>
    <name evidence="2" type="ORF">NCTC10815_03041</name>
</gene>
<organism evidence="2 3">
    <name type="scientific">Listeria grayi</name>
    <name type="common">Listeria murrayi</name>
    <dbReference type="NCBI Taxonomy" id="1641"/>
    <lineage>
        <taxon>Bacteria</taxon>
        <taxon>Bacillati</taxon>
        <taxon>Bacillota</taxon>
        <taxon>Bacilli</taxon>
        <taxon>Bacillales</taxon>
        <taxon>Listeriaceae</taxon>
        <taxon>Listeria</taxon>
    </lineage>
</organism>
<sequence>MKASISINDKKDFIRWLLDNHQMKIRESMWVLNYIAGHDQILKYAHFVDSLEGYKRGLSLGAHGSNAEPFRFFKENIVTTDPEKAFHDIRLNWDEDLYIELHFSGARLSPEYALVREENPHALLHLDDEAKDEAKTFLDESISVFAKENLMKQVDKALDERNEEDFYKLAEAYHQLKEK</sequence>
<protein>
    <recommendedName>
        <fullName evidence="1">UPF0302 protein NCTC10815_03041</fullName>
    </recommendedName>
</protein>
<dbReference type="InterPro" id="IPR014963">
    <property type="entry name" value="UPF0302_N"/>
</dbReference>
<name>A0A378MH07_LISGR</name>
<dbReference type="Pfam" id="PF08864">
    <property type="entry name" value="UPF0302"/>
    <property type="match status" value="1"/>
</dbReference>
<dbReference type="RefSeq" id="WP_003758416.1">
    <property type="nucleotide sequence ID" value="NZ_CABKNG010000002.1"/>
</dbReference>
<reference evidence="2 3" key="1">
    <citation type="submission" date="2018-06" db="EMBL/GenBank/DDBJ databases">
        <authorList>
            <consortium name="Pathogen Informatics"/>
            <person name="Doyle S."/>
        </authorList>
    </citation>
    <scope>NUCLEOTIDE SEQUENCE [LARGE SCALE GENOMIC DNA]</scope>
    <source>
        <strain evidence="3">NCTC 10815</strain>
    </source>
</reference>
<dbReference type="HAMAP" id="MF_00760">
    <property type="entry name" value="UPF0302"/>
    <property type="match status" value="1"/>
</dbReference>
<proteinExistence type="inferred from homology"/>
<evidence type="ECO:0000313" key="2">
    <source>
        <dbReference type="EMBL" id="STY45657.1"/>
    </source>
</evidence>
<dbReference type="InterPro" id="IPR011188">
    <property type="entry name" value="UPF0302"/>
</dbReference>
<evidence type="ECO:0000313" key="3">
    <source>
        <dbReference type="Proteomes" id="UP000254879"/>
    </source>
</evidence>
<dbReference type="EMBL" id="UGPG01000001">
    <property type="protein sequence ID" value="STY45657.1"/>
    <property type="molecule type" value="Genomic_DNA"/>
</dbReference>
<dbReference type="InterPro" id="IPR027393">
    <property type="entry name" value="Virus_scaffolding_prot_C"/>
</dbReference>